<feature type="transmembrane region" description="Helical" evidence="8">
    <location>
        <begin position="100"/>
        <end position="131"/>
    </location>
</feature>
<feature type="transmembrane region" description="Helical" evidence="8">
    <location>
        <begin position="213"/>
        <end position="238"/>
    </location>
</feature>
<dbReference type="AlphaFoldDB" id="A0A645BRH3"/>
<keyword evidence="6 8" id="KW-1133">Transmembrane helix</keyword>
<evidence type="ECO:0000256" key="6">
    <source>
        <dbReference type="ARBA" id="ARBA00022989"/>
    </source>
</evidence>
<comment type="caution">
    <text evidence="9">The sequence shown here is derived from an EMBL/GenBank/DDBJ whole genome shotgun (WGS) entry which is preliminary data.</text>
</comment>
<reference evidence="9" key="1">
    <citation type="submission" date="2019-08" db="EMBL/GenBank/DDBJ databases">
        <authorList>
            <person name="Kucharzyk K."/>
            <person name="Murdoch R.W."/>
            <person name="Higgins S."/>
            <person name="Loffler F."/>
        </authorList>
    </citation>
    <scope>NUCLEOTIDE SEQUENCE</scope>
</reference>
<evidence type="ECO:0000256" key="5">
    <source>
        <dbReference type="ARBA" id="ARBA00022801"/>
    </source>
</evidence>
<evidence type="ECO:0000256" key="1">
    <source>
        <dbReference type="ARBA" id="ARBA00004651"/>
    </source>
</evidence>
<evidence type="ECO:0000256" key="8">
    <source>
        <dbReference type="SAM" id="Phobius"/>
    </source>
</evidence>
<proteinExistence type="predicted"/>
<dbReference type="PROSITE" id="PS51257">
    <property type="entry name" value="PROKAR_LIPOPROTEIN"/>
    <property type="match status" value="1"/>
</dbReference>
<evidence type="ECO:0000256" key="4">
    <source>
        <dbReference type="ARBA" id="ARBA00022692"/>
    </source>
</evidence>
<evidence type="ECO:0000256" key="2">
    <source>
        <dbReference type="ARBA" id="ARBA00022475"/>
    </source>
</evidence>
<dbReference type="NCBIfam" id="TIGR04178">
    <property type="entry name" value="exo_archaeo"/>
    <property type="match status" value="1"/>
</dbReference>
<comment type="subcellular location">
    <subcellularLocation>
        <location evidence="1">Cell membrane</location>
        <topology evidence="1">Multi-pass membrane protein</topology>
    </subcellularLocation>
</comment>
<feature type="transmembrane region" description="Helical" evidence="8">
    <location>
        <begin position="12"/>
        <end position="31"/>
    </location>
</feature>
<dbReference type="InterPro" id="IPR026392">
    <property type="entry name" value="Exo/Archaeosortase_dom"/>
</dbReference>
<protein>
    <recommendedName>
        <fullName evidence="10">Exosortase</fullName>
    </recommendedName>
</protein>
<evidence type="ECO:0000256" key="7">
    <source>
        <dbReference type="ARBA" id="ARBA00023136"/>
    </source>
</evidence>
<feature type="transmembrane region" description="Helical" evidence="8">
    <location>
        <begin position="178"/>
        <end position="201"/>
    </location>
</feature>
<evidence type="ECO:0000313" key="9">
    <source>
        <dbReference type="EMBL" id="MPM67925.1"/>
    </source>
</evidence>
<gene>
    <name evidence="9" type="ORF">SDC9_114850</name>
</gene>
<keyword evidence="4 8" id="KW-0812">Transmembrane</keyword>
<keyword evidence="5" id="KW-0378">Hydrolase</keyword>
<feature type="transmembrane region" description="Helical" evidence="8">
    <location>
        <begin position="71"/>
        <end position="88"/>
    </location>
</feature>
<keyword evidence="2" id="KW-1003">Cell membrane</keyword>
<dbReference type="GO" id="GO:0005886">
    <property type="term" value="C:plasma membrane"/>
    <property type="evidence" value="ECO:0007669"/>
    <property type="project" value="UniProtKB-SubCell"/>
</dbReference>
<dbReference type="Pfam" id="PF09721">
    <property type="entry name" value="Exosortase_EpsH"/>
    <property type="match status" value="1"/>
</dbReference>
<organism evidence="9">
    <name type="scientific">bioreactor metagenome</name>
    <dbReference type="NCBI Taxonomy" id="1076179"/>
    <lineage>
        <taxon>unclassified sequences</taxon>
        <taxon>metagenomes</taxon>
        <taxon>ecological metagenomes</taxon>
    </lineage>
</organism>
<dbReference type="GO" id="GO:0008233">
    <property type="term" value="F:peptidase activity"/>
    <property type="evidence" value="ECO:0007669"/>
    <property type="project" value="UniProtKB-KW"/>
</dbReference>
<keyword evidence="7 8" id="KW-0472">Membrane</keyword>
<feature type="transmembrane region" description="Helical" evidence="8">
    <location>
        <begin position="143"/>
        <end position="166"/>
    </location>
</feature>
<keyword evidence="3" id="KW-0645">Protease</keyword>
<dbReference type="GO" id="GO:0006508">
    <property type="term" value="P:proteolysis"/>
    <property type="evidence" value="ECO:0007669"/>
    <property type="project" value="UniProtKB-KW"/>
</dbReference>
<evidence type="ECO:0000256" key="3">
    <source>
        <dbReference type="ARBA" id="ARBA00022670"/>
    </source>
</evidence>
<dbReference type="EMBL" id="VSSQ01021964">
    <property type="protein sequence ID" value="MPM67925.1"/>
    <property type="molecule type" value="Genomic_DNA"/>
</dbReference>
<evidence type="ECO:0008006" key="10">
    <source>
        <dbReference type="Google" id="ProtNLM"/>
    </source>
</evidence>
<feature type="transmembrane region" description="Helical" evidence="8">
    <location>
        <begin position="250"/>
        <end position="268"/>
    </location>
</feature>
<sequence>MQDMIVRSYRSVLRAPVPAVLLALSCVFGAWQSIAANDGEWDSPLALLLLAVVAAVHGLNRMPASKGGAGWPAWALLTGAIVLMALSARAGSEFGKNTALLLAVCATGAFFRGANCLPAMGFALGVCFWVLPFLERITLFLSYPLRLLSTALSVGLLQLFGVDIHARLTTIAVGQTQIAITDACSGVSQLGVLGFFAYLLALRLPERQWGQKLVWGAFILPIVIVANTVRLLLTIGLFLRIGERSFANDIHIGLGYFFVLLSLALLWWSGKLLFADSPGEKS</sequence>
<accession>A0A645BRH3</accession>
<name>A0A645BRH3_9ZZZZ</name>
<dbReference type="InterPro" id="IPR019127">
    <property type="entry name" value="Exosortase"/>
</dbReference>